<reference evidence="2" key="1">
    <citation type="journal article" date="2019" name="Int. J. Syst. Evol. Microbiol.">
        <title>The Global Catalogue of Microorganisms (GCM) 10K type strain sequencing project: providing services to taxonomists for standard genome sequencing and annotation.</title>
        <authorList>
            <consortium name="The Broad Institute Genomics Platform"/>
            <consortium name="The Broad Institute Genome Sequencing Center for Infectious Disease"/>
            <person name="Wu L."/>
            <person name="Ma J."/>
        </authorList>
    </citation>
    <scope>NUCLEOTIDE SEQUENCE [LARGE SCALE GENOMIC DNA]</scope>
    <source>
        <strain evidence="2">KCTC 62192</strain>
    </source>
</reference>
<comment type="caution">
    <text evidence="1">The sequence shown here is derived from an EMBL/GenBank/DDBJ whole genome shotgun (WGS) entry which is preliminary data.</text>
</comment>
<dbReference type="RefSeq" id="WP_377832241.1">
    <property type="nucleotide sequence ID" value="NZ_JBHRSK010000004.1"/>
</dbReference>
<protein>
    <submittedName>
        <fullName evidence="1">Uncharacterized protein</fullName>
    </submittedName>
</protein>
<evidence type="ECO:0000313" key="2">
    <source>
        <dbReference type="Proteomes" id="UP001595443"/>
    </source>
</evidence>
<accession>A0ABV7AEV8</accession>
<organism evidence="1 2">
    <name type="scientific">Acidimangrovimonas pyrenivorans</name>
    <dbReference type="NCBI Taxonomy" id="2030798"/>
    <lineage>
        <taxon>Bacteria</taxon>
        <taxon>Pseudomonadati</taxon>
        <taxon>Pseudomonadota</taxon>
        <taxon>Alphaproteobacteria</taxon>
        <taxon>Rhodobacterales</taxon>
        <taxon>Paracoccaceae</taxon>
        <taxon>Acidimangrovimonas</taxon>
    </lineage>
</organism>
<proteinExistence type="predicted"/>
<keyword evidence="2" id="KW-1185">Reference proteome</keyword>
<dbReference type="EMBL" id="JBHRSK010000004">
    <property type="protein sequence ID" value="MFC2967590.1"/>
    <property type="molecule type" value="Genomic_DNA"/>
</dbReference>
<dbReference type="Proteomes" id="UP001595443">
    <property type="component" value="Unassembled WGS sequence"/>
</dbReference>
<gene>
    <name evidence="1" type="ORF">ACFOES_05755</name>
</gene>
<name>A0ABV7AEV8_9RHOB</name>
<evidence type="ECO:0000313" key="1">
    <source>
        <dbReference type="EMBL" id="MFC2967590.1"/>
    </source>
</evidence>
<sequence>MQPELATRRRLLRLTFQRYIEADREWREALLEMKSWFPKFAAPHGGAIGNPGSRVRRVYDARARALLQFEAAQAKFETAKRRLAERERHNATCVLAIARLEAP</sequence>